<feature type="disulfide bond" evidence="8">
    <location>
        <begin position="64"/>
        <end position="69"/>
    </location>
</feature>
<dbReference type="Gene3D" id="1.10.530.10">
    <property type="match status" value="1"/>
</dbReference>
<dbReference type="CDD" id="cd16890">
    <property type="entry name" value="lyz_i"/>
    <property type="match status" value="1"/>
</dbReference>
<dbReference type="PANTHER" id="PTHR11195:SF13">
    <property type="entry name" value="INVERTEBRATE-TYPE LYSOZYME 2-RELATED"/>
    <property type="match status" value="1"/>
</dbReference>
<evidence type="ECO:0000256" key="7">
    <source>
        <dbReference type="ARBA" id="ARBA00023295"/>
    </source>
</evidence>
<evidence type="ECO:0000256" key="3">
    <source>
        <dbReference type="ARBA" id="ARBA00022529"/>
    </source>
</evidence>
<keyword evidence="3" id="KW-0929">Antimicrobial</keyword>
<dbReference type="eggNOG" id="ENOG502S5J4">
    <property type="taxonomic scope" value="Eukaryota"/>
</dbReference>
<evidence type="ECO:0000256" key="4">
    <source>
        <dbReference type="ARBA" id="ARBA00022638"/>
    </source>
</evidence>
<dbReference type="PROSITE" id="PS51909">
    <property type="entry name" value="LYSOZYME_I"/>
    <property type="match status" value="1"/>
</dbReference>
<dbReference type="GO" id="GO:0042742">
    <property type="term" value="P:defense response to bacterium"/>
    <property type="evidence" value="ECO:0007669"/>
    <property type="project" value="UniProtKB-KW"/>
</dbReference>
<evidence type="ECO:0000313" key="9">
    <source>
        <dbReference type="EMBL" id="KDR20128.1"/>
    </source>
</evidence>
<comment type="catalytic activity">
    <reaction evidence="1">
        <text>Hydrolysis of (1-&gt;4)-beta-linkages between N-acetylmuramic acid and N-acetyl-D-glucosamine residues in a peptidoglycan and between N-acetyl-D-glucosamine residues in chitodextrins.</text>
        <dbReference type="EC" id="3.2.1.17"/>
    </reaction>
</comment>
<evidence type="ECO:0000256" key="1">
    <source>
        <dbReference type="ARBA" id="ARBA00000632"/>
    </source>
</evidence>
<sequence length="169" mass="18379">MSAWRAGQGRPGPQSCSAGMRDGCSIVLLLLATSGYAVFVTNLHAACFRCLCHAANECSTNRACSMGYCGPFSISHIYWADAGRHVLPDDHPNPKEAYETCVQDYDCATNTVTGYMEKYGRDCNGDGVTNCDDYVMIHYNGGGSCEKPITDKLYKKRYNSCRAAAIAVD</sequence>
<reference evidence="9 10" key="1">
    <citation type="journal article" date="2014" name="Nat. Commun.">
        <title>Molecular traces of alternative social organization in a termite genome.</title>
        <authorList>
            <person name="Terrapon N."/>
            <person name="Li C."/>
            <person name="Robertson H.M."/>
            <person name="Ji L."/>
            <person name="Meng X."/>
            <person name="Booth W."/>
            <person name="Chen Z."/>
            <person name="Childers C.P."/>
            <person name="Glastad K.M."/>
            <person name="Gokhale K."/>
            <person name="Gowin J."/>
            <person name="Gronenberg W."/>
            <person name="Hermansen R.A."/>
            <person name="Hu H."/>
            <person name="Hunt B.G."/>
            <person name="Huylmans A.K."/>
            <person name="Khalil S.M."/>
            <person name="Mitchell R.D."/>
            <person name="Munoz-Torres M.C."/>
            <person name="Mustard J.A."/>
            <person name="Pan H."/>
            <person name="Reese J.T."/>
            <person name="Scharf M.E."/>
            <person name="Sun F."/>
            <person name="Vogel H."/>
            <person name="Xiao J."/>
            <person name="Yang W."/>
            <person name="Yang Z."/>
            <person name="Yang Z."/>
            <person name="Zhou J."/>
            <person name="Zhu J."/>
            <person name="Brent C.S."/>
            <person name="Elsik C.G."/>
            <person name="Goodisman M.A."/>
            <person name="Liberles D.A."/>
            <person name="Roe R.M."/>
            <person name="Vargo E.L."/>
            <person name="Vilcinskas A."/>
            <person name="Wang J."/>
            <person name="Bornberg-Bauer E."/>
            <person name="Korb J."/>
            <person name="Zhang G."/>
            <person name="Liebig J."/>
        </authorList>
    </citation>
    <scope>NUCLEOTIDE SEQUENCE [LARGE SCALE GENOMIC DNA]</scope>
    <source>
        <tissue evidence="9">Whole organism</tissue>
    </source>
</reference>
<evidence type="ECO:0000313" key="10">
    <source>
        <dbReference type="Proteomes" id="UP000027135"/>
    </source>
</evidence>
<dbReference type="Pfam" id="PF05497">
    <property type="entry name" value="Destabilase"/>
    <property type="match status" value="1"/>
</dbReference>
<dbReference type="Proteomes" id="UP000027135">
    <property type="component" value="Unassembled WGS sequence"/>
</dbReference>
<dbReference type="GO" id="GO:0031640">
    <property type="term" value="P:killing of cells of another organism"/>
    <property type="evidence" value="ECO:0007669"/>
    <property type="project" value="UniProtKB-KW"/>
</dbReference>
<dbReference type="OrthoDB" id="6331689at2759"/>
<dbReference type="EMBL" id="KK852618">
    <property type="protein sequence ID" value="KDR20128.1"/>
    <property type="molecule type" value="Genomic_DNA"/>
</dbReference>
<keyword evidence="4" id="KW-0081">Bacteriolytic enzyme</keyword>
<dbReference type="FunFam" id="1.10.530.10:FF:000019">
    <property type="entry name" value="lysozyme"/>
    <property type="match status" value="1"/>
</dbReference>
<feature type="disulfide bond" evidence="8">
    <location>
        <begin position="101"/>
        <end position="107"/>
    </location>
</feature>
<dbReference type="GO" id="GO:0003796">
    <property type="term" value="F:lysozyme activity"/>
    <property type="evidence" value="ECO:0007669"/>
    <property type="project" value="UniProtKB-EC"/>
</dbReference>
<dbReference type="EC" id="3.2.1.17" evidence="2"/>
<evidence type="ECO:0000256" key="5">
    <source>
        <dbReference type="ARBA" id="ARBA00022801"/>
    </source>
</evidence>
<keyword evidence="6 8" id="KW-1015">Disulfide bond</keyword>
<keyword evidence="5" id="KW-0378">Hydrolase</keyword>
<dbReference type="InterPro" id="IPR008597">
    <property type="entry name" value="Invert_lysozyme"/>
</dbReference>
<keyword evidence="7" id="KW-0326">Glycosidase</keyword>
<feature type="disulfide bond" evidence="8">
    <location>
        <begin position="47"/>
        <end position="131"/>
    </location>
</feature>
<dbReference type="OMA" id="SISRAYW"/>
<feature type="disulfide bond" evidence="8">
    <location>
        <begin position="52"/>
        <end position="58"/>
    </location>
</feature>
<evidence type="ECO:0000256" key="8">
    <source>
        <dbReference type="PIRSR" id="PIRSR608597-3"/>
    </source>
</evidence>
<name>A0A067RKT7_ZOONE</name>
<dbReference type="AlphaFoldDB" id="A0A067RKT7"/>
<dbReference type="PANTHER" id="PTHR11195">
    <property type="entry name" value="DESTABILASE-RELATED"/>
    <property type="match status" value="1"/>
</dbReference>
<dbReference type="InParanoid" id="A0A067RKT7"/>
<organism evidence="9 10">
    <name type="scientific">Zootermopsis nevadensis</name>
    <name type="common">Dampwood termite</name>
    <dbReference type="NCBI Taxonomy" id="136037"/>
    <lineage>
        <taxon>Eukaryota</taxon>
        <taxon>Metazoa</taxon>
        <taxon>Ecdysozoa</taxon>
        <taxon>Arthropoda</taxon>
        <taxon>Hexapoda</taxon>
        <taxon>Insecta</taxon>
        <taxon>Pterygota</taxon>
        <taxon>Neoptera</taxon>
        <taxon>Polyneoptera</taxon>
        <taxon>Dictyoptera</taxon>
        <taxon>Blattodea</taxon>
        <taxon>Blattoidea</taxon>
        <taxon>Termitoidae</taxon>
        <taxon>Termopsidae</taxon>
        <taxon>Zootermopsis</taxon>
    </lineage>
</organism>
<evidence type="ECO:0000256" key="2">
    <source>
        <dbReference type="ARBA" id="ARBA00012732"/>
    </source>
</evidence>
<evidence type="ECO:0000256" key="6">
    <source>
        <dbReference type="ARBA" id="ARBA00023157"/>
    </source>
</evidence>
<gene>
    <name evidence="9" type="ORF">L798_05615</name>
</gene>
<proteinExistence type="predicted"/>
<accession>A0A067RKT7</accession>
<protein>
    <recommendedName>
        <fullName evidence="2">lysozyme</fullName>
        <ecNumber evidence="2">3.2.1.17</ecNumber>
    </recommendedName>
</protein>
<keyword evidence="10" id="KW-1185">Reference proteome</keyword>